<protein>
    <recommendedName>
        <fullName evidence="1">DUF4158 domain-containing protein</fullName>
    </recommendedName>
</protein>
<feature type="domain" description="DUF4158" evidence="1">
    <location>
        <begin position="11"/>
        <end position="140"/>
    </location>
</feature>
<proteinExistence type="predicted"/>
<organism evidence="2 3">
    <name type="scientific">Variovorax soli</name>
    <dbReference type="NCBI Taxonomy" id="376815"/>
    <lineage>
        <taxon>Bacteria</taxon>
        <taxon>Pseudomonadati</taxon>
        <taxon>Pseudomonadota</taxon>
        <taxon>Betaproteobacteria</taxon>
        <taxon>Burkholderiales</taxon>
        <taxon>Comamonadaceae</taxon>
        <taxon>Variovorax</taxon>
    </lineage>
</organism>
<sequence>MQGWQTSSLGLRDMPGEISEFELQAFFSFSRAELELIARRRSDSLKLGLALHIGFARMTGRPPNSVRAVPPTLLRHLGREFDISTPDLVSLRALYARGGTLFDHQQQACECLGFKWMTKHQRRGLVTVLRDEVAHCSNRERL</sequence>
<reference evidence="2 3" key="1">
    <citation type="submission" date="2023-07" db="EMBL/GenBank/DDBJ databases">
        <title>Sorghum-associated microbial communities from plants grown in Nebraska, USA.</title>
        <authorList>
            <person name="Schachtman D."/>
        </authorList>
    </citation>
    <scope>NUCLEOTIDE SEQUENCE [LARGE SCALE GENOMIC DNA]</scope>
    <source>
        <strain evidence="2 3">DS1781</strain>
    </source>
</reference>
<gene>
    <name evidence="2" type="ORF">J2739_005501</name>
</gene>
<name>A0ABU1NML5_9BURK</name>
<dbReference type="Proteomes" id="UP001184230">
    <property type="component" value="Unassembled WGS sequence"/>
</dbReference>
<dbReference type="InterPro" id="IPR025296">
    <property type="entry name" value="DUF4158"/>
</dbReference>
<evidence type="ECO:0000313" key="3">
    <source>
        <dbReference type="Proteomes" id="UP001184230"/>
    </source>
</evidence>
<keyword evidence="3" id="KW-1185">Reference proteome</keyword>
<dbReference type="EMBL" id="JAVDRF010000022">
    <property type="protein sequence ID" value="MDR6539699.1"/>
    <property type="molecule type" value="Genomic_DNA"/>
</dbReference>
<accession>A0ABU1NML5</accession>
<evidence type="ECO:0000313" key="2">
    <source>
        <dbReference type="EMBL" id="MDR6539699.1"/>
    </source>
</evidence>
<evidence type="ECO:0000259" key="1">
    <source>
        <dbReference type="Pfam" id="PF13700"/>
    </source>
</evidence>
<comment type="caution">
    <text evidence="2">The sequence shown here is derived from an EMBL/GenBank/DDBJ whole genome shotgun (WGS) entry which is preliminary data.</text>
</comment>
<dbReference type="Pfam" id="PF13700">
    <property type="entry name" value="DUF4158"/>
    <property type="match status" value="1"/>
</dbReference>
<dbReference type="RefSeq" id="WP_405053977.1">
    <property type="nucleotide sequence ID" value="NZ_JAVDRF010000022.1"/>
</dbReference>